<gene>
    <name evidence="1" type="ORF">METZ01_LOCUS429041</name>
</gene>
<dbReference type="Gene3D" id="1.25.40.390">
    <property type="match status" value="1"/>
</dbReference>
<sequence>MKFNKKYILAAFTSIALILTGCTDKFADINDSEHGFSDEDLTQDFNHVKSLYEPMINNVYTYDPAWVTQLQQNLIGDVYSGFMMPPTPFAGNINNMTYALVDGWNGFPWSTAYSNIMTNALRVYQRTAEETNSPFYAWSLILKVEAMHRVSDIYGPIVYSEFGTEEATIPYDSQKDVYYKFFDELKTAV</sequence>
<dbReference type="Pfam" id="PF12741">
    <property type="entry name" value="SusD-like"/>
    <property type="match status" value="1"/>
</dbReference>
<dbReference type="InterPro" id="IPR011990">
    <property type="entry name" value="TPR-like_helical_dom_sf"/>
</dbReference>
<dbReference type="InterPro" id="IPR024302">
    <property type="entry name" value="SusD-like"/>
</dbReference>
<accession>A0A382XYJ0</accession>
<dbReference type="SUPFAM" id="SSF48452">
    <property type="entry name" value="TPR-like"/>
    <property type="match status" value="1"/>
</dbReference>
<proteinExistence type="predicted"/>
<evidence type="ECO:0000313" key="1">
    <source>
        <dbReference type="EMBL" id="SVD76187.1"/>
    </source>
</evidence>
<feature type="non-terminal residue" evidence="1">
    <location>
        <position position="189"/>
    </location>
</feature>
<dbReference type="EMBL" id="UINC01171558">
    <property type="protein sequence ID" value="SVD76187.1"/>
    <property type="molecule type" value="Genomic_DNA"/>
</dbReference>
<name>A0A382XYJ0_9ZZZZ</name>
<evidence type="ECO:0008006" key="2">
    <source>
        <dbReference type="Google" id="ProtNLM"/>
    </source>
</evidence>
<reference evidence="1" key="1">
    <citation type="submission" date="2018-05" db="EMBL/GenBank/DDBJ databases">
        <authorList>
            <person name="Lanie J.A."/>
            <person name="Ng W.-L."/>
            <person name="Kazmierczak K.M."/>
            <person name="Andrzejewski T.M."/>
            <person name="Davidsen T.M."/>
            <person name="Wayne K.J."/>
            <person name="Tettelin H."/>
            <person name="Glass J.I."/>
            <person name="Rusch D."/>
            <person name="Podicherti R."/>
            <person name="Tsui H.-C.T."/>
            <person name="Winkler M.E."/>
        </authorList>
    </citation>
    <scope>NUCLEOTIDE SEQUENCE</scope>
</reference>
<protein>
    <recommendedName>
        <fullName evidence="2">SusD/RagB family nutrient-binding outer membrane lipoprotein</fullName>
    </recommendedName>
</protein>
<organism evidence="1">
    <name type="scientific">marine metagenome</name>
    <dbReference type="NCBI Taxonomy" id="408172"/>
    <lineage>
        <taxon>unclassified sequences</taxon>
        <taxon>metagenomes</taxon>
        <taxon>ecological metagenomes</taxon>
    </lineage>
</organism>
<dbReference type="AlphaFoldDB" id="A0A382XYJ0"/>
<dbReference type="PROSITE" id="PS51257">
    <property type="entry name" value="PROKAR_LIPOPROTEIN"/>
    <property type="match status" value="1"/>
</dbReference>